<evidence type="ECO:0000256" key="7">
    <source>
        <dbReference type="ARBA" id="ARBA00032014"/>
    </source>
</evidence>
<name>A0AA38UKW6_9AGAR</name>
<dbReference type="EMBL" id="MU805941">
    <property type="protein sequence ID" value="KAJ3845130.1"/>
    <property type="molecule type" value="Genomic_DNA"/>
</dbReference>
<feature type="region of interest" description="Disordered" evidence="9">
    <location>
        <begin position="1"/>
        <end position="23"/>
    </location>
</feature>
<dbReference type="Pfam" id="PF10156">
    <property type="entry name" value="Med17"/>
    <property type="match status" value="1"/>
</dbReference>
<feature type="region of interest" description="Disordered" evidence="9">
    <location>
        <begin position="82"/>
        <end position="102"/>
    </location>
</feature>
<evidence type="ECO:0000256" key="5">
    <source>
        <dbReference type="ARBA" id="ARBA00023163"/>
    </source>
</evidence>
<evidence type="ECO:0000313" key="10">
    <source>
        <dbReference type="EMBL" id="KAJ3845130.1"/>
    </source>
</evidence>
<comment type="subunit">
    <text evidence="8">Component of the Mediator complex.</text>
</comment>
<organism evidence="10 11">
    <name type="scientific">Lentinula raphanica</name>
    <dbReference type="NCBI Taxonomy" id="153919"/>
    <lineage>
        <taxon>Eukaryota</taxon>
        <taxon>Fungi</taxon>
        <taxon>Dikarya</taxon>
        <taxon>Basidiomycota</taxon>
        <taxon>Agaricomycotina</taxon>
        <taxon>Agaricomycetes</taxon>
        <taxon>Agaricomycetidae</taxon>
        <taxon>Agaricales</taxon>
        <taxon>Marasmiineae</taxon>
        <taxon>Omphalotaceae</taxon>
        <taxon>Lentinula</taxon>
    </lineage>
</organism>
<reference evidence="10" key="1">
    <citation type="submission" date="2022-08" db="EMBL/GenBank/DDBJ databases">
        <authorList>
            <consortium name="DOE Joint Genome Institute"/>
            <person name="Min B."/>
            <person name="Riley R."/>
            <person name="Sierra-Patev S."/>
            <person name="Naranjo-Ortiz M."/>
            <person name="Looney B."/>
            <person name="Konkel Z."/>
            <person name="Slot J.C."/>
            <person name="Sakamoto Y."/>
            <person name="Steenwyk J.L."/>
            <person name="Rokas A."/>
            <person name="Carro J."/>
            <person name="Camarero S."/>
            <person name="Ferreira P."/>
            <person name="Molpeceres G."/>
            <person name="Ruiz-Duenas F.J."/>
            <person name="Serrano A."/>
            <person name="Henrissat B."/>
            <person name="Drula E."/>
            <person name="Hughes K.W."/>
            <person name="Mata J.L."/>
            <person name="Ishikawa N.K."/>
            <person name="Vargas-Isla R."/>
            <person name="Ushijima S."/>
            <person name="Smith C.A."/>
            <person name="Ahrendt S."/>
            <person name="Andreopoulos W."/>
            <person name="He G."/>
            <person name="Labutti K."/>
            <person name="Lipzen A."/>
            <person name="Ng V."/>
            <person name="Sandor L."/>
            <person name="Barry K."/>
            <person name="Martinez A.T."/>
            <person name="Xiao Y."/>
            <person name="Gibbons J.G."/>
            <person name="Terashima K."/>
            <person name="Hibbett D.S."/>
            <person name="Grigoriev I.V."/>
        </authorList>
    </citation>
    <scope>NUCLEOTIDE SEQUENCE</scope>
    <source>
        <strain evidence="10">TFB9207</strain>
    </source>
</reference>
<sequence>MNEPSWKQTKLSLERPYKNDNGDPIPVLFDIAPDGVLHYEPKETPAEVLGRNLQRIFEERGLDFFERLKDGSLQAGVLPSVDTTTKQADEPEDAAAEDEGGHTMTKDELYKLKMEVMPQLYIALGEMTLARDLLSSVLTSSDASSTSLPSILHSIAAPEPQQPPVSLPPLSATSVTKPPSIISVRAFDAQLAIGGKDEALRKAANLFKSVASRMERGVLLNEKYWIDALKIRRGNWGLIPAPLPPGSAAGKGADKTSKDFMISYGLEESPPIFRRSAIAHMAHSISETDSLVLPQRSSIRLRVSIGSPDATGNMVYSHNALKKAPEDHTPTLDERLRDAQRAVIEQEIFSILVHEAGTFPTASARVSERLVLVDVTQGLELKFELVDADAFSLGTSSSQNPANQAKSDLIYHYLLTLLLRRHAHIRSRRLGTNSSSNHSSIGAFVPDPAQANLHVLQPVIDQLQYQVFCERIQSQLIIVQTALNDAGIPSTLRFNPVGEIGSELVKIIDDNEAPPLSGVCTLRIDNRHNLRLTLVSPSALTAHLAQATVSISSMPQLCELLSDEVERFFLERISEVGRRICNDMGGIWFVDLNRCVGRWEGCVLNFEIAFGDKFEIICTATRLNHDDPKHPSIETYKASNTQKGLIEWVQYVIGNALNE</sequence>
<dbReference type="GO" id="GO:0003712">
    <property type="term" value="F:transcription coregulator activity"/>
    <property type="evidence" value="ECO:0007669"/>
    <property type="project" value="InterPro"/>
</dbReference>
<evidence type="ECO:0000256" key="3">
    <source>
        <dbReference type="ARBA" id="ARBA00019610"/>
    </source>
</evidence>
<evidence type="ECO:0000256" key="9">
    <source>
        <dbReference type="SAM" id="MobiDB-lite"/>
    </source>
</evidence>
<comment type="function">
    <text evidence="8">Component of the Mediator complex, a coactivator involved in the regulated transcription of nearly all RNA polymerase II-dependent genes. Mediator functions as a bridge to convey information from gene-specific regulatory proteins to the basal RNA polymerase II transcription machinery. Mediator is recruited to promoters by direct interactions with regulatory proteins and serves as a scaffold for the assembly of a functional preinitiation complex with RNA polymerase II and the general transcription factors.</text>
</comment>
<comment type="subcellular location">
    <subcellularLocation>
        <location evidence="1 8">Nucleus</location>
    </subcellularLocation>
</comment>
<evidence type="ECO:0000256" key="4">
    <source>
        <dbReference type="ARBA" id="ARBA00023015"/>
    </source>
</evidence>
<evidence type="ECO:0000256" key="2">
    <source>
        <dbReference type="ARBA" id="ARBA00005635"/>
    </source>
</evidence>
<comment type="caution">
    <text evidence="10">The sequence shown here is derived from an EMBL/GenBank/DDBJ whole genome shotgun (WGS) entry which is preliminary data.</text>
</comment>
<keyword evidence="5 8" id="KW-0804">Transcription</keyword>
<dbReference type="PANTHER" id="PTHR13114">
    <property type="entry name" value="MEDIATOR OF RNA POLYMERASE II TRANSCRIPTION SUBUNIT 17"/>
    <property type="match status" value="1"/>
</dbReference>
<evidence type="ECO:0000256" key="1">
    <source>
        <dbReference type="ARBA" id="ARBA00004123"/>
    </source>
</evidence>
<keyword evidence="6 8" id="KW-0539">Nucleus</keyword>
<feature type="compositionally biased region" description="Polar residues" evidence="9">
    <location>
        <begin position="1"/>
        <end position="11"/>
    </location>
</feature>
<keyword evidence="8" id="KW-0010">Activator</keyword>
<accession>A0AA38UKW6</accession>
<dbReference type="InterPro" id="IPR019313">
    <property type="entry name" value="Mediator_Med17"/>
</dbReference>
<dbReference type="GO" id="GO:0006357">
    <property type="term" value="P:regulation of transcription by RNA polymerase II"/>
    <property type="evidence" value="ECO:0007669"/>
    <property type="project" value="InterPro"/>
</dbReference>
<dbReference type="GO" id="GO:0070847">
    <property type="term" value="C:core mediator complex"/>
    <property type="evidence" value="ECO:0007669"/>
    <property type="project" value="TreeGrafter"/>
</dbReference>
<evidence type="ECO:0000256" key="6">
    <source>
        <dbReference type="ARBA" id="ARBA00023242"/>
    </source>
</evidence>
<gene>
    <name evidence="8" type="primary">MED17</name>
    <name evidence="10" type="ORF">F5878DRAFT_600244</name>
</gene>
<keyword evidence="11" id="KW-1185">Reference proteome</keyword>
<feature type="compositionally biased region" description="Basic and acidic residues" evidence="9">
    <location>
        <begin position="12"/>
        <end position="21"/>
    </location>
</feature>
<keyword evidence="4 8" id="KW-0805">Transcription regulation</keyword>
<dbReference type="Proteomes" id="UP001163846">
    <property type="component" value="Unassembled WGS sequence"/>
</dbReference>
<protein>
    <recommendedName>
        <fullName evidence="3 8">Mediator of RNA polymerase II transcription subunit 17</fullName>
    </recommendedName>
    <alternativeName>
        <fullName evidence="7 8">Mediator complex subunit 17</fullName>
    </alternativeName>
</protein>
<comment type="similarity">
    <text evidence="2 8">Belongs to the Mediator complex subunit 17 family.</text>
</comment>
<proteinExistence type="inferred from homology"/>
<dbReference type="GO" id="GO:0016592">
    <property type="term" value="C:mediator complex"/>
    <property type="evidence" value="ECO:0007669"/>
    <property type="project" value="InterPro"/>
</dbReference>
<dbReference type="AlphaFoldDB" id="A0AA38UKW6"/>
<dbReference type="PANTHER" id="PTHR13114:SF7">
    <property type="entry name" value="MEDIATOR OF RNA POLYMERASE II TRANSCRIPTION SUBUNIT 17"/>
    <property type="match status" value="1"/>
</dbReference>
<evidence type="ECO:0000313" key="11">
    <source>
        <dbReference type="Proteomes" id="UP001163846"/>
    </source>
</evidence>
<evidence type="ECO:0000256" key="8">
    <source>
        <dbReference type="RuleBase" id="RU364140"/>
    </source>
</evidence>